<comment type="caution">
    <text evidence="2">The sequence shown here is derived from an EMBL/GenBank/DDBJ whole genome shotgun (WGS) entry which is preliminary data.</text>
</comment>
<dbReference type="Gene3D" id="3.90.980.20">
    <property type="match status" value="1"/>
</dbReference>
<evidence type="ECO:0000313" key="2">
    <source>
        <dbReference type="EMBL" id="GAB1225017.1"/>
    </source>
</evidence>
<proteinExistence type="predicted"/>
<evidence type="ECO:0008006" key="4">
    <source>
        <dbReference type="Google" id="ProtNLM"/>
    </source>
</evidence>
<dbReference type="Proteomes" id="UP001628156">
    <property type="component" value="Unassembled WGS sequence"/>
</dbReference>
<evidence type="ECO:0000256" key="1">
    <source>
        <dbReference type="SAM" id="MobiDB-lite"/>
    </source>
</evidence>
<dbReference type="EMBL" id="BAAFRS010000240">
    <property type="protein sequence ID" value="GAB1225017.1"/>
    <property type="molecule type" value="Genomic_DNA"/>
</dbReference>
<sequence>MKTNLVKGSPTFNEIDSTPIENSSEYKLKLCFCPLCSTGITALGNSDGRGIISWQHICRVILFSLTVKENPKKFFSLKGDMLWFVVDHWFLFGKLHQFRTNPNKWKKAFLDALSHSTYFESGTGFLKKPGYWKLTNTAVPWDEKIDYFSESTKTKLQLPIILDHSLTHSTLSSSSKSKIEKYCIDACQSFNNALSSLQNQMKFSNSTENFALMHQLKEVQSIMLKTEHIISSIKQLNVTSQIISSSSSKDASSNSFFTSSDQEEEVNPFDSFNPQWC</sequence>
<name>A0ABQ0DQI2_9EUKA</name>
<organism evidence="2 3">
    <name type="scientific">Entamoeba nuttalli</name>
    <dbReference type="NCBI Taxonomy" id="412467"/>
    <lineage>
        <taxon>Eukaryota</taxon>
        <taxon>Amoebozoa</taxon>
        <taxon>Evosea</taxon>
        <taxon>Archamoebae</taxon>
        <taxon>Mastigamoebida</taxon>
        <taxon>Entamoebidae</taxon>
        <taxon>Entamoeba</taxon>
    </lineage>
</organism>
<feature type="region of interest" description="Disordered" evidence="1">
    <location>
        <begin position="246"/>
        <end position="277"/>
    </location>
</feature>
<feature type="compositionally biased region" description="Low complexity" evidence="1">
    <location>
        <begin position="246"/>
        <end position="260"/>
    </location>
</feature>
<protein>
    <recommendedName>
        <fullName evidence="4">Myotubularin</fullName>
    </recommendedName>
</protein>
<accession>A0ABQ0DQI2</accession>
<keyword evidence="3" id="KW-1185">Reference proteome</keyword>
<gene>
    <name evidence="2" type="ORF">ENUP19_0240G0012</name>
</gene>
<reference evidence="2 3" key="1">
    <citation type="journal article" date="2019" name="PLoS Negl. Trop. Dis.">
        <title>Whole genome sequencing of Entamoeba nuttalli reveals mammalian host-related molecular signatures and a novel octapeptide-repeat surface protein.</title>
        <authorList>
            <person name="Tanaka M."/>
            <person name="Makiuchi T."/>
            <person name="Komiyama T."/>
            <person name="Shiina T."/>
            <person name="Osaki K."/>
            <person name="Tachibana H."/>
        </authorList>
    </citation>
    <scope>NUCLEOTIDE SEQUENCE [LARGE SCALE GENOMIC DNA]</scope>
    <source>
        <strain evidence="2 3">P19-061405</strain>
    </source>
</reference>
<evidence type="ECO:0000313" key="3">
    <source>
        <dbReference type="Proteomes" id="UP001628156"/>
    </source>
</evidence>